<reference evidence="6" key="2">
    <citation type="submission" date="2021-12" db="EMBL/GenBank/DDBJ databases">
        <title>Resequencing data analysis of finger millet.</title>
        <authorList>
            <person name="Hatakeyama M."/>
            <person name="Aluri S."/>
            <person name="Balachadran M.T."/>
            <person name="Sivarajan S.R."/>
            <person name="Poveda L."/>
            <person name="Shimizu-Inatsugi R."/>
            <person name="Schlapbach R."/>
            <person name="Sreeman S.M."/>
            <person name="Shimizu K.K."/>
        </authorList>
    </citation>
    <scope>NUCLEOTIDE SEQUENCE</scope>
</reference>
<comment type="caution">
    <text evidence="6">The sequence shown here is derived from an EMBL/GenBank/DDBJ whole genome shotgun (WGS) entry which is preliminary data.</text>
</comment>
<evidence type="ECO:0000256" key="3">
    <source>
        <dbReference type="ARBA" id="ARBA00039148"/>
    </source>
</evidence>
<evidence type="ECO:0000256" key="1">
    <source>
        <dbReference type="ARBA" id="ARBA00009183"/>
    </source>
</evidence>
<protein>
    <recommendedName>
        <fullName evidence="3">indole-3-pyruvate monooxygenase</fullName>
        <ecNumber evidence="3">1.14.13.168</ecNumber>
    </recommendedName>
</protein>
<dbReference type="GO" id="GO:0103075">
    <property type="term" value="F:indole-3-pyruvate monooxygenase activity"/>
    <property type="evidence" value="ECO:0007669"/>
    <property type="project" value="UniProtKB-EC"/>
</dbReference>
<keyword evidence="7" id="KW-1185">Reference proteome</keyword>
<name>A0AAV5DDE4_ELECO</name>
<dbReference type="AlphaFoldDB" id="A0AAV5DDE4"/>
<sequence length="420" mass="45315">MQTKQAAADSSSSSNSTDTSSKNNKQSSTTSSCCVVHGPIIVGAGPSGLAVAATLRRHGVPFTVLERSDGIADLWTNRTYDRLRLHLPKVFCELPHVAFPDDFPSYPTKHDFLRYLRSYAAGFAVSPLFGRAVTRARFDAAAALWRVTAVSDDGAETEFVSRWLVVASGENAEVGGAQGEGEGEVHVLPREMFGGSTFGIAMKLLKWLPVKLVDRFLLLVASMVLGDTEKYGLKRPKLGPLEIKNITGKSPVLDVGAWSLIKSGNIKIVPEVESFNSNGARFVDGNEMAFDTVIFATGYRSNVPSWLKDGDLFTEDGKPKAQHPSNWRGPNGLYCVGFSGRGLLGVGADALRAAADIAGRWQEMVAAAAGAKISSVKRETGDWPWACKRAAALMALAAAALLLKQQQLLSWCSTDVYMWR</sequence>
<accession>A0AAV5DDE4</accession>
<dbReference type="Gene3D" id="3.50.50.60">
    <property type="entry name" value="FAD/NAD(P)-binding domain"/>
    <property type="match status" value="2"/>
</dbReference>
<dbReference type="InterPro" id="IPR036188">
    <property type="entry name" value="FAD/NAD-bd_sf"/>
</dbReference>
<dbReference type="SUPFAM" id="SSF51905">
    <property type="entry name" value="FAD/NAD(P)-binding domain"/>
    <property type="match status" value="2"/>
</dbReference>
<evidence type="ECO:0000256" key="4">
    <source>
        <dbReference type="ARBA" id="ARBA00047707"/>
    </source>
</evidence>
<evidence type="ECO:0000256" key="2">
    <source>
        <dbReference type="ARBA" id="ARBA00023002"/>
    </source>
</evidence>
<dbReference type="PANTHER" id="PTHR43539:SF51">
    <property type="entry name" value="INDOLE-3-PYRUVATE MONOOXYGENASE YUCCA8"/>
    <property type="match status" value="1"/>
</dbReference>
<evidence type="ECO:0000313" key="7">
    <source>
        <dbReference type="Proteomes" id="UP001054889"/>
    </source>
</evidence>
<dbReference type="PRINTS" id="PR00411">
    <property type="entry name" value="PNDRDTASEI"/>
</dbReference>
<dbReference type="EC" id="1.14.13.168" evidence="3"/>
<dbReference type="GO" id="GO:0009851">
    <property type="term" value="P:auxin biosynthetic process"/>
    <property type="evidence" value="ECO:0007669"/>
    <property type="project" value="TreeGrafter"/>
</dbReference>
<dbReference type="Proteomes" id="UP001054889">
    <property type="component" value="Unassembled WGS sequence"/>
</dbReference>
<evidence type="ECO:0000313" key="6">
    <source>
        <dbReference type="EMBL" id="GJN08999.1"/>
    </source>
</evidence>
<organism evidence="6 7">
    <name type="scientific">Eleusine coracana subsp. coracana</name>
    <dbReference type="NCBI Taxonomy" id="191504"/>
    <lineage>
        <taxon>Eukaryota</taxon>
        <taxon>Viridiplantae</taxon>
        <taxon>Streptophyta</taxon>
        <taxon>Embryophyta</taxon>
        <taxon>Tracheophyta</taxon>
        <taxon>Spermatophyta</taxon>
        <taxon>Magnoliopsida</taxon>
        <taxon>Liliopsida</taxon>
        <taxon>Poales</taxon>
        <taxon>Poaceae</taxon>
        <taxon>PACMAD clade</taxon>
        <taxon>Chloridoideae</taxon>
        <taxon>Cynodonteae</taxon>
        <taxon>Eleusininae</taxon>
        <taxon>Eleusine</taxon>
    </lineage>
</organism>
<dbReference type="EMBL" id="BQKI01000015">
    <property type="protein sequence ID" value="GJN08999.1"/>
    <property type="molecule type" value="Genomic_DNA"/>
</dbReference>
<evidence type="ECO:0000256" key="5">
    <source>
        <dbReference type="SAM" id="MobiDB-lite"/>
    </source>
</evidence>
<reference evidence="6" key="1">
    <citation type="journal article" date="2018" name="DNA Res.">
        <title>Multiple hybrid de novo genome assembly of finger millet, an orphan allotetraploid crop.</title>
        <authorList>
            <person name="Hatakeyama M."/>
            <person name="Aluri S."/>
            <person name="Balachadran M.T."/>
            <person name="Sivarajan S.R."/>
            <person name="Patrignani A."/>
            <person name="Gruter S."/>
            <person name="Poveda L."/>
            <person name="Shimizu-Inatsugi R."/>
            <person name="Baeten J."/>
            <person name="Francoijs K.J."/>
            <person name="Nataraja K.N."/>
            <person name="Reddy Y.A.N."/>
            <person name="Phadnis S."/>
            <person name="Ravikumar R.L."/>
            <person name="Schlapbach R."/>
            <person name="Sreeman S.M."/>
            <person name="Shimizu K.K."/>
        </authorList>
    </citation>
    <scope>NUCLEOTIDE SEQUENCE</scope>
</reference>
<gene>
    <name evidence="6" type="primary">ga26964</name>
    <name evidence="6" type="ORF">PR202_ga26964</name>
</gene>
<comment type="catalytic activity">
    <reaction evidence="4">
        <text>indole-3-pyruvate + NADPH + O2 + H(+) = (indol-3-yl)acetate + CO2 + NADP(+) + H2O</text>
        <dbReference type="Rhea" id="RHEA:34331"/>
        <dbReference type="ChEBI" id="CHEBI:15377"/>
        <dbReference type="ChEBI" id="CHEBI:15378"/>
        <dbReference type="ChEBI" id="CHEBI:15379"/>
        <dbReference type="ChEBI" id="CHEBI:16526"/>
        <dbReference type="ChEBI" id="CHEBI:17640"/>
        <dbReference type="ChEBI" id="CHEBI:30854"/>
        <dbReference type="ChEBI" id="CHEBI:57783"/>
        <dbReference type="ChEBI" id="CHEBI:58349"/>
        <dbReference type="EC" id="1.14.13.168"/>
    </reaction>
</comment>
<dbReference type="Pfam" id="PF13450">
    <property type="entry name" value="NAD_binding_8"/>
    <property type="match status" value="1"/>
</dbReference>
<keyword evidence="2" id="KW-0560">Oxidoreductase</keyword>
<proteinExistence type="inferred from homology"/>
<dbReference type="InterPro" id="IPR050982">
    <property type="entry name" value="Auxin_biosynth/cation_transpt"/>
</dbReference>
<dbReference type="PANTHER" id="PTHR43539">
    <property type="entry name" value="FLAVIN-BINDING MONOOXYGENASE-LIKE PROTEIN (AFU_ORTHOLOGUE AFUA_4G09220)"/>
    <property type="match status" value="1"/>
</dbReference>
<comment type="similarity">
    <text evidence="1">Belongs to the FMO family.</text>
</comment>
<dbReference type="GO" id="GO:0050660">
    <property type="term" value="F:flavin adenine dinucleotide binding"/>
    <property type="evidence" value="ECO:0007669"/>
    <property type="project" value="TreeGrafter"/>
</dbReference>
<feature type="region of interest" description="Disordered" evidence="5">
    <location>
        <begin position="1"/>
        <end position="31"/>
    </location>
</feature>